<sequence length="159" mass="16923">MTRMLLLAICLCMPASAQTEEDHDHHLSEGAGLRALHAWTPATTSDTAMVYVELENITAEPVTLDGAETGLAETAHLVGFELKNGEAVYTVLPPMPLAPGREMHLEPEGMAIRLTGLARGLAEGETFEMHLETSLGEIGLFVSVEAANAGHHGHAGHTH</sequence>
<protein>
    <recommendedName>
        <fullName evidence="4">Copper metallochaperone</fullName>
    </recommendedName>
</protein>
<dbReference type="OrthoDB" id="9796962at2"/>
<accession>S9R032</accession>
<dbReference type="Gene3D" id="2.60.40.1890">
    <property type="entry name" value="PCu(A)C copper chaperone"/>
    <property type="match status" value="1"/>
</dbReference>
<proteinExistence type="predicted"/>
<dbReference type="InterPro" id="IPR036182">
    <property type="entry name" value="PCuAC_sf"/>
</dbReference>
<dbReference type="Proteomes" id="UP000015347">
    <property type="component" value="Unassembled WGS sequence"/>
</dbReference>
<comment type="caution">
    <text evidence="2">The sequence shown here is derived from an EMBL/GenBank/DDBJ whole genome shotgun (WGS) entry which is preliminary data.</text>
</comment>
<evidence type="ECO:0000313" key="3">
    <source>
        <dbReference type="Proteomes" id="UP000015347"/>
    </source>
</evidence>
<evidence type="ECO:0008006" key="4">
    <source>
        <dbReference type="Google" id="ProtNLM"/>
    </source>
</evidence>
<keyword evidence="1" id="KW-0732">Signal</keyword>
<keyword evidence="3" id="KW-1185">Reference proteome</keyword>
<organism evidence="2 3">
    <name type="scientific">Salipiger mucosus DSM 16094</name>
    <dbReference type="NCBI Taxonomy" id="1123237"/>
    <lineage>
        <taxon>Bacteria</taxon>
        <taxon>Pseudomonadati</taxon>
        <taxon>Pseudomonadota</taxon>
        <taxon>Alphaproteobacteria</taxon>
        <taxon>Rhodobacterales</taxon>
        <taxon>Roseobacteraceae</taxon>
        <taxon>Salipiger</taxon>
    </lineage>
</organism>
<dbReference type="EMBL" id="APVH01000009">
    <property type="protein sequence ID" value="EPX85293.1"/>
    <property type="molecule type" value="Genomic_DNA"/>
</dbReference>
<dbReference type="RefSeq" id="WP_020039861.1">
    <property type="nucleotide sequence ID" value="NZ_KE557273.1"/>
</dbReference>
<dbReference type="Pfam" id="PF04314">
    <property type="entry name" value="PCuAC"/>
    <property type="match status" value="1"/>
</dbReference>
<feature type="chain" id="PRO_5004568377" description="Copper metallochaperone" evidence="1">
    <location>
        <begin position="18"/>
        <end position="159"/>
    </location>
</feature>
<reference evidence="3" key="1">
    <citation type="journal article" date="2014" name="Stand. Genomic Sci.">
        <title>Genome sequence of the exopolysaccharide-producing Salipiger mucosus type strain (DSM 16094(T)), a moderately halophilic member of the Roseobacter clade.</title>
        <authorList>
            <person name="Riedel T."/>
            <person name="Spring S."/>
            <person name="Fiebig A."/>
            <person name="Petersen J."/>
            <person name="Kyrpides N.C."/>
            <person name="Goker M."/>
            <person name="Klenk H.P."/>
        </authorList>
    </citation>
    <scope>NUCLEOTIDE SEQUENCE [LARGE SCALE GENOMIC DNA]</scope>
    <source>
        <strain evidence="3">DSM 16094</strain>
    </source>
</reference>
<dbReference type="eggNOG" id="COG2847">
    <property type="taxonomic scope" value="Bacteria"/>
</dbReference>
<gene>
    <name evidence="2" type="ORF">Salmuc_02672</name>
</gene>
<dbReference type="STRING" id="1123237.Salmuc_02672"/>
<dbReference type="InterPro" id="IPR007410">
    <property type="entry name" value="LpqE-like"/>
</dbReference>
<dbReference type="SUPFAM" id="SSF110087">
    <property type="entry name" value="DR1885-like metal-binding protein"/>
    <property type="match status" value="1"/>
</dbReference>
<name>S9R032_9RHOB</name>
<evidence type="ECO:0000256" key="1">
    <source>
        <dbReference type="SAM" id="SignalP"/>
    </source>
</evidence>
<dbReference type="AlphaFoldDB" id="S9R032"/>
<feature type="signal peptide" evidence="1">
    <location>
        <begin position="1"/>
        <end position="17"/>
    </location>
</feature>
<evidence type="ECO:0000313" key="2">
    <source>
        <dbReference type="EMBL" id="EPX85293.1"/>
    </source>
</evidence>
<dbReference type="HOGENOM" id="CLU_1659492_0_0_5"/>